<dbReference type="Pfam" id="PF13516">
    <property type="entry name" value="LRR_6"/>
    <property type="match status" value="2"/>
</dbReference>
<dbReference type="InterPro" id="IPR001611">
    <property type="entry name" value="Leu-rich_rpt"/>
</dbReference>
<feature type="compositionally biased region" description="Polar residues" evidence="1">
    <location>
        <begin position="11"/>
        <end position="30"/>
    </location>
</feature>
<reference evidence="3" key="1">
    <citation type="submission" date="2025-08" db="UniProtKB">
        <authorList>
            <consortium name="RefSeq"/>
        </authorList>
    </citation>
    <scope>IDENTIFICATION</scope>
</reference>
<dbReference type="InterPro" id="IPR032675">
    <property type="entry name" value="LRR_dom_sf"/>
</dbReference>
<keyword evidence="2" id="KW-1185">Reference proteome</keyword>
<dbReference type="Proteomes" id="UP000694888">
    <property type="component" value="Unplaced"/>
</dbReference>
<evidence type="ECO:0000313" key="3">
    <source>
        <dbReference type="RefSeq" id="XP_005089685.1"/>
    </source>
</evidence>
<feature type="compositionally biased region" description="Acidic residues" evidence="1">
    <location>
        <begin position="94"/>
        <end position="114"/>
    </location>
</feature>
<dbReference type="SMART" id="SM00368">
    <property type="entry name" value="LRR_RI"/>
    <property type="match status" value="3"/>
</dbReference>
<name>A0ABM0JB91_APLCA</name>
<proteinExistence type="predicted"/>
<dbReference type="GeneID" id="101854681"/>
<dbReference type="Gene3D" id="3.80.10.10">
    <property type="entry name" value="Ribonuclease Inhibitor"/>
    <property type="match status" value="2"/>
</dbReference>
<organism evidence="2 3">
    <name type="scientific">Aplysia californica</name>
    <name type="common">California sea hare</name>
    <dbReference type="NCBI Taxonomy" id="6500"/>
    <lineage>
        <taxon>Eukaryota</taxon>
        <taxon>Metazoa</taxon>
        <taxon>Spiralia</taxon>
        <taxon>Lophotrochozoa</taxon>
        <taxon>Mollusca</taxon>
        <taxon>Gastropoda</taxon>
        <taxon>Heterobranchia</taxon>
        <taxon>Euthyneura</taxon>
        <taxon>Tectipleura</taxon>
        <taxon>Aplysiida</taxon>
        <taxon>Aplysioidea</taxon>
        <taxon>Aplysiidae</taxon>
        <taxon>Aplysia</taxon>
    </lineage>
</organism>
<sequence>MEGRKRVLITQAESEGSVSGSSPTQDTAFSDVQEGTRERSTRAGSGTHHSQFSHDSVYSEGRYLEPSERGYDTGDDTGDDTISIVDSRRRNESLYDDVLEEEEEEEEEEDENNDDNNSMEGWDVSQSDSSDDEDESVHELRDSDYDTDLDMNDDKYLHPEKYDHDTTGMAKYLKACKELGLQPIRYFMKHMQDEHLKLRYHGLGPSAMKALAAPLECNTAIEHMDLEGNWIMAEGTVHLCRVLRENVFLTELNLSENKIEDEGATTVCKLLIENRTIERLELAGNNISDHTGEILHELLTVNTILNL</sequence>
<feature type="compositionally biased region" description="Basic and acidic residues" evidence="1">
    <location>
        <begin position="62"/>
        <end position="72"/>
    </location>
</feature>
<dbReference type="SUPFAM" id="SSF52047">
    <property type="entry name" value="RNI-like"/>
    <property type="match status" value="1"/>
</dbReference>
<feature type="region of interest" description="Disordered" evidence="1">
    <location>
        <begin position="1"/>
        <end position="154"/>
    </location>
</feature>
<feature type="compositionally biased region" description="Polar residues" evidence="1">
    <location>
        <begin position="42"/>
        <end position="56"/>
    </location>
</feature>
<evidence type="ECO:0000256" key="1">
    <source>
        <dbReference type="SAM" id="MobiDB-lite"/>
    </source>
</evidence>
<evidence type="ECO:0000313" key="2">
    <source>
        <dbReference type="Proteomes" id="UP000694888"/>
    </source>
</evidence>
<dbReference type="RefSeq" id="XP_005089685.1">
    <property type="nucleotide sequence ID" value="XM_005089628.3"/>
</dbReference>
<dbReference type="PANTHER" id="PTHR24114:SF50">
    <property type="entry name" value="RNI-LIKE PROTEIN"/>
    <property type="match status" value="1"/>
</dbReference>
<dbReference type="PANTHER" id="PTHR24114">
    <property type="entry name" value="LEUCINE RICH REPEAT FAMILY PROTEIN"/>
    <property type="match status" value="1"/>
</dbReference>
<dbReference type="InterPro" id="IPR052394">
    <property type="entry name" value="LRR-containing"/>
</dbReference>
<protein>
    <submittedName>
        <fullName evidence="3">Leucine-rich repeat-containing protein 74A</fullName>
    </submittedName>
</protein>
<accession>A0ABM0JB91</accession>
<gene>
    <name evidence="3" type="primary">LOC101854681</name>
</gene>